<feature type="domain" description="PDZ" evidence="1">
    <location>
        <begin position="1"/>
        <end position="57"/>
    </location>
</feature>
<dbReference type="PROSITE" id="PS50106">
    <property type="entry name" value="PDZ"/>
    <property type="match status" value="1"/>
</dbReference>
<dbReference type="AlphaFoldDB" id="A0A3S5AUC1"/>
<sequence length="106" mass="11323">MFLVEPGPRGIPCTGLLPGDRLLAVDGIDISVSSKTEVVDLVRRAIGSVRLTVQPAPELLEFSRRLLPEFVTAADELVVQGISLPTTITTSIMGRLNNLSALASRL</sequence>
<evidence type="ECO:0000259" key="1">
    <source>
        <dbReference type="PROSITE" id="PS50106"/>
    </source>
</evidence>
<gene>
    <name evidence="2" type="ORF">PXEA_LOCUS25672</name>
</gene>
<dbReference type="InterPro" id="IPR041489">
    <property type="entry name" value="PDZ_6"/>
</dbReference>
<reference evidence="2" key="1">
    <citation type="submission" date="2018-11" db="EMBL/GenBank/DDBJ databases">
        <authorList>
            <consortium name="Pathogen Informatics"/>
        </authorList>
    </citation>
    <scope>NUCLEOTIDE SEQUENCE</scope>
</reference>
<protein>
    <recommendedName>
        <fullName evidence="1">PDZ domain-containing protein</fullName>
    </recommendedName>
</protein>
<dbReference type="Proteomes" id="UP000784294">
    <property type="component" value="Unassembled WGS sequence"/>
</dbReference>
<organism evidence="2 3">
    <name type="scientific">Protopolystoma xenopodis</name>
    <dbReference type="NCBI Taxonomy" id="117903"/>
    <lineage>
        <taxon>Eukaryota</taxon>
        <taxon>Metazoa</taxon>
        <taxon>Spiralia</taxon>
        <taxon>Lophotrochozoa</taxon>
        <taxon>Platyhelminthes</taxon>
        <taxon>Monogenea</taxon>
        <taxon>Polyopisthocotylea</taxon>
        <taxon>Polystomatidea</taxon>
        <taxon>Polystomatidae</taxon>
        <taxon>Protopolystoma</taxon>
    </lineage>
</organism>
<name>A0A3S5AUC1_9PLAT</name>
<dbReference type="EMBL" id="CAAALY010131808">
    <property type="protein sequence ID" value="VEL32232.1"/>
    <property type="molecule type" value="Genomic_DNA"/>
</dbReference>
<dbReference type="InterPro" id="IPR001478">
    <property type="entry name" value="PDZ"/>
</dbReference>
<proteinExistence type="predicted"/>
<dbReference type="Gene3D" id="2.30.42.10">
    <property type="match status" value="1"/>
</dbReference>
<comment type="caution">
    <text evidence="2">The sequence shown here is derived from an EMBL/GenBank/DDBJ whole genome shotgun (WGS) entry which is preliminary data.</text>
</comment>
<dbReference type="SUPFAM" id="SSF50156">
    <property type="entry name" value="PDZ domain-like"/>
    <property type="match status" value="1"/>
</dbReference>
<dbReference type="OrthoDB" id="6252892at2759"/>
<dbReference type="Pfam" id="PF17820">
    <property type="entry name" value="PDZ_6"/>
    <property type="match status" value="1"/>
</dbReference>
<dbReference type="InterPro" id="IPR036034">
    <property type="entry name" value="PDZ_sf"/>
</dbReference>
<evidence type="ECO:0000313" key="3">
    <source>
        <dbReference type="Proteomes" id="UP000784294"/>
    </source>
</evidence>
<evidence type="ECO:0000313" key="2">
    <source>
        <dbReference type="EMBL" id="VEL32232.1"/>
    </source>
</evidence>
<keyword evidence="3" id="KW-1185">Reference proteome</keyword>
<accession>A0A3S5AUC1</accession>